<dbReference type="OrthoDB" id="276296at2759"/>
<proteinExistence type="predicted"/>
<accession>G8YCH6</accession>
<dbReference type="PROSITE" id="PS51808">
    <property type="entry name" value="CHCH"/>
    <property type="match status" value="1"/>
</dbReference>
<dbReference type="InParanoid" id="G8YCH6"/>
<keyword evidence="3" id="KW-1185">Reference proteome</keyword>
<evidence type="ECO:0000313" key="2">
    <source>
        <dbReference type="EMBL" id="CCE82657.1"/>
    </source>
</evidence>
<gene>
    <name evidence="2" type="primary">Piso0_002392</name>
    <name evidence="2" type="ORF">GNLVRS01_PISO0J11009g</name>
</gene>
<dbReference type="GO" id="GO:0045333">
    <property type="term" value="P:cellular respiration"/>
    <property type="evidence" value="ECO:0007669"/>
    <property type="project" value="TreeGrafter"/>
</dbReference>
<feature type="domain" description="IMS import disulfide relay-system CHCH-CHCH-like Cx9C" evidence="1">
    <location>
        <begin position="62"/>
        <end position="101"/>
    </location>
</feature>
<dbReference type="STRING" id="559304.G8YCH6"/>
<dbReference type="Gene3D" id="1.10.287.2900">
    <property type="match status" value="2"/>
</dbReference>
<dbReference type="Pfam" id="PF16860">
    <property type="entry name" value="CX9C"/>
    <property type="match status" value="2"/>
</dbReference>
<dbReference type="HOGENOM" id="CLU_160816_0_0_1"/>
<dbReference type="GO" id="GO:0005758">
    <property type="term" value="C:mitochondrial intermembrane space"/>
    <property type="evidence" value="ECO:0007669"/>
    <property type="project" value="TreeGrafter"/>
</dbReference>
<reference evidence="2 3" key="1">
    <citation type="journal article" date="2012" name="G3 (Bethesda)">
        <title>Pichia sorbitophila, an interspecies yeast hybrid reveals early steps of genome resolution following polyploidization.</title>
        <authorList>
            <person name="Leh Louis V."/>
            <person name="Despons L."/>
            <person name="Friedrich A."/>
            <person name="Martin T."/>
            <person name="Durrens P."/>
            <person name="Casaregola S."/>
            <person name="Neuveglise C."/>
            <person name="Fairhead C."/>
            <person name="Marck C."/>
            <person name="Cruz J.A."/>
            <person name="Straub M.L."/>
            <person name="Kugler V."/>
            <person name="Sacerdot C."/>
            <person name="Uzunov Z."/>
            <person name="Thierry A."/>
            <person name="Weiss S."/>
            <person name="Bleykasten C."/>
            <person name="De Montigny J."/>
            <person name="Jacques N."/>
            <person name="Jung P."/>
            <person name="Lemaire M."/>
            <person name="Mallet S."/>
            <person name="Morel G."/>
            <person name="Richard G.F."/>
            <person name="Sarkar A."/>
            <person name="Savel G."/>
            <person name="Schacherer J."/>
            <person name="Seret M.L."/>
            <person name="Talla E."/>
            <person name="Samson G."/>
            <person name="Jubin C."/>
            <person name="Poulain J."/>
            <person name="Vacherie B."/>
            <person name="Barbe V."/>
            <person name="Pelletier E."/>
            <person name="Sherman D.J."/>
            <person name="Westhof E."/>
            <person name="Weissenbach J."/>
            <person name="Baret P.V."/>
            <person name="Wincker P."/>
            <person name="Gaillardin C."/>
            <person name="Dujon B."/>
            <person name="Souciet J.L."/>
        </authorList>
    </citation>
    <scope>NUCLEOTIDE SEQUENCE [LARGE SCALE GENOMIC DNA]</scope>
    <source>
        <strain evidence="3">ATCC MYA-4447 / BCRC 22081 / CBS 7064 / NBRC 10061 / NRRL Y-12695</strain>
    </source>
</reference>
<sequence length="105" mass="11801">MSSQAGGLLDQVLLEDIARHCPQQFLKFHQCMTQETPDPNHCVPQQVNLAKCIKYEVPAFQKVQNECASKLKDYENCLRASESDTAKCNTELQNLRDCASGTLNK</sequence>
<dbReference type="AlphaFoldDB" id="G8YCH6"/>
<name>G8YCH6_PICSO</name>
<dbReference type="EMBL" id="FO082050">
    <property type="protein sequence ID" value="CCE82657.1"/>
    <property type="molecule type" value="Genomic_DNA"/>
</dbReference>
<dbReference type="Proteomes" id="UP000005222">
    <property type="component" value="Chromosome J"/>
</dbReference>
<evidence type="ECO:0000313" key="3">
    <source>
        <dbReference type="Proteomes" id="UP000005222"/>
    </source>
</evidence>
<feature type="domain" description="IMS import disulfide relay-system CHCH-CHCH-like Cx9C" evidence="1">
    <location>
        <begin position="14"/>
        <end position="57"/>
    </location>
</feature>
<dbReference type="eggNOG" id="ENOG502S4BW">
    <property type="taxonomic scope" value="Eukaryota"/>
</dbReference>
<dbReference type="InterPro" id="IPR031731">
    <property type="entry name" value="CX9C"/>
</dbReference>
<dbReference type="OMA" id="LAFHQCM"/>
<organism evidence="2 3">
    <name type="scientific">Pichia sorbitophila (strain ATCC MYA-4447 / BCRC 22081 / CBS 7064 / NBRC 10061 / NRRL Y-12695)</name>
    <name type="common">Hybrid yeast</name>
    <dbReference type="NCBI Taxonomy" id="559304"/>
    <lineage>
        <taxon>Eukaryota</taxon>
        <taxon>Fungi</taxon>
        <taxon>Dikarya</taxon>
        <taxon>Ascomycota</taxon>
        <taxon>Saccharomycotina</taxon>
        <taxon>Pichiomycetes</taxon>
        <taxon>Debaryomycetaceae</taxon>
        <taxon>Millerozyma</taxon>
    </lineage>
</organism>
<dbReference type="InterPro" id="IPR052848">
    <property type="entry name" value="CHCH_domain-containing_protein"/>
</dbReference>
<evidence type="ECO:0000259" key="1">
    <source>
        <dbReference type="Pfam" id="PF16860"/>
    </source>
</evidence>
<dbReference type="PANTHER" id="PTHR47106:SF1">
    <property type="entry name" value="COILED-COIL-HELIX-COILED-COIL-HELIX DOMAIN-CONTAINING PROTEIN 5"/>
    <property type="match status" value="1"/>
</dbReference>
<dbReference type="PANTHER" id="PTHR47106">
    <property type="entry name" value="COILED-COIL-HELIX-COILED-COIL-HELIX DOMAIN-CONTAINING PROTEIN 5"/>
    <property type="match status" value="1"/>
</dbReference>
<dbReference type="FunCoup" id="G8YCH6">
    <property type="interactions" value="35"/>
</dbReference>
<protein>
    <submittedName>
        <fullName evidence="2">Piso0_002392 protein</fullName>
    </submittedName>
</protein>